<dbReference type="Proteomes" id="UP000243333">
    <property type="component" value="Unassembled WGS sequence"/>
</dbReference>
<dbReference type="STRING" id="1123285.SAMN05660235_02669"/>
<sequence>MHHSEPYLQAALLCEGVTTDENGRHNIHNEFSQYTMGYSQPFTVLTIWRGGVGNQQSYTEKTEIIAPDGRVVASGENGPFSLKDSTYRQINSLLLENVDFTHEGIYELRVTLVDSQDREISQNVYPITVV</sequence>
<protein>
    <submittedName>
        <fullName evidence="1">Uncharacterized protein</fullName>
    </submittedName>
</protein>
<dbReference type="RefSeq" id="WP_093691661.1">
    <property type="nucleotide sequence ID" value="NZ_FNBU01000027.1"/>
</dbReference>
<dbReference type="Pfam" id="PF22091">
    <property type="entry name" value="DUF6941"/>
    <property type="match status" value="1"/>
</dbReference>
<proteinExistence type="predicted"/>
<dbReference type="Gene3D" id="2.60.40.10">
    <property type="entry name" value="Immunoglobulins"/>
    <property type="match status" value="1"/>
</dbReference>
<dbReference type="AlphaFoldDB" id="A0A1G7NQC9"/>
<evidence type="ECO:0000313" key="1">
    <source>
        <dbReference type="EMBL" id="SDF76288.1"/>
    </source>
</evidence>
<reference evidence="2" key="1">
    <citation type="submission" date="2016-10" db="EMBL/GenBank/DDBJ databases">
        <authorList>
            <person name="Varghese N."/>
            <person name="Submissions S."/>
        </authorList>
    </citation>
    <scope>NUCLEOTIDE SEQUENCE [LARGE SCALE GENOMIC DNA]</scope>
    <source>
        <strain evidence="2">DSM 23256</strain>
    </source>
</reference>
<dbReference type="OrthoDB" id="9801227at2"/>
<dbReference type="InterPro" id="IPR054221">
    <property type="entry name" value="DUF6941"/>
</dbReference>
<evidence type="ECO:0000313" key="2">
    <source>
        <dbReference type="Proteomes" id="UP000243333"/>
    </source>
</evidence>
<name>A0A1G7NQC9_9FIRM</name>
<accession>A0A1G7NQC9</accession>
<organism evidence="1 2">
    <name type="scientific">Sporolituus thermophilus DSM 23256</name>
    <dbReference type="NCBI Taxonomy" id="1123285"/>
    <lineage>
        <taxon>Bacteria</taxon>
        <taxon>Bacillati</taxon>
        <taxon>Bacillota</taxon>
        <taxon>Negativicutes</taxon>
        <taxon>Selenomonadales</taxon>
        <taxon>Sporomusaceae</taxon>
        <taxon>Sporolituus</taxon>
    </lineage>
</organism>
<keyword evidence="2" id="KW-1185">Reference proteome</keyword>
<dbReference type="InterPro" id="IPR013783">
    <property type="entry name" value="Ig-like_fold"/>
</dbReference>
<gene>
    <name evidence="1" type="ORF">SAMN05660235_02669</name>
</gene>
<dbReference type="EMBL" id="FNBU01000027">
    <property type="protein sequence ID" value="SDF76288.1"/>
    <property type="molecule type" value="Genomic_DNA"/>
</dbReference>